<dbReference type="GO" id="GO:0005829">
    <property type="term" value="C:cytosol"/>
    <property type="evidence" value="ECO:0007669"/>
    <property type="project" value="TreeGrafter"/>
</dbReference>
<evidence type="ECO:0000256" key="3">
    <source>
        <dbReference type="ARBA" id="ARBA00022898"/>
    </source>
</evidence>
<dbReference type="NCBIfam" id="NF041359">
    <property type="entry name" value="GntG_guanitoxin"/>
    <property type="match status" value="1"/>
</dbReference>
<dbReference type="Gene3D" id="3.40.640.10">
    <property type="entry name" value="Type I PLP-dependent aspartate aminotransferase-like (Major domain)"/>
    <property type="match status" value="1"/>
</dbReference>
<evidence type="ECO:0000313" key="8">
    <source>
        <dbReference type="Proteomes" id="UP000185696"/>
    </source>
</evidence>
<comment type="similarity">
    <text evidence="2">Belongs to the threonine aldolase family.</text>
</comment>
<evidence type="ECO:0000256" key="1">
    <source>
        <dbReference type="ARBA" id="ARBA00001933"/>
    </source>
</evidence>
<dbReference type="Pfam" id="PF01212">
    <property type="entry name" value="Beta_elim_lyase"/>
    <property type="match status" value="1"/>
</dbReference>
<feature type="domain" description="Aromatic amino acid beta-eliminating lyase/threonine aldolase" evidence="6">
    <location>
        <begin position="14"/>
        <end position="294"/>
    </location>
</feature>
<organism evidence="7 8">
    <name type="scientific">Actinophytocola xinjiangensis</name>
    <dbReference type="NCBI Taxonomy" id="485602"/>
    <lineage>
        <taxon>Bacteria</taxon>
        <taxon>Bacillati</taxon>
        <taxon>Actinomycetota</taxon>
        <taxon>Actinomycetes</taxon>
        <taxon>Pseudonocardiales</taxon>
        <taxon>Pseudonocardiaceae</taxon>
    </lineage>
</organism>
<evidence type="ECO:0000256" key="5">
    <source>
        <dbReference type="PIRSR" id="PIRSR017617-1"/>
    </source>
</evidence>
<comment type="caution">
    <text evidence="7">The sequence shown here is derived from an EMBL/GenBank/DDBJ whole genome shotgun (WGS) entry which is preliminary data.</text>
</comment>
<comment type="cofactor">
    <cofactor evidence="1">
        <name>pyridoxal 5'-phosphate</name>
        <dbReference type="ChEBI" id="CHEBI:597326"/>
    </cofactor>
</comment>
<dbReference type="Gene3D" id="3.90.1150.10">
    <property type="entry name" value="Aspartate Aminotransferase, domain 1"/>
    <property type="match status" value="1"/>
</dbReference>
<reference evidence="7 8" key="1">
    <citation type="submission" date="2016-12" db="EMBL/GenBank/DDBJ databases">
        <title>The draft genome sequence of Actinophytocola xinjiangensis.</title>
        <authorList>
            <person name="Wang W."/>
            <person name="Yuan L."/>
        </authorList>
    </citation>
    <scope>NUCLEOTIDE SEQUENCE [LARGE SCALE GENOMIC DNA]</scope>
    <source>
        <strain evidence="7 8">CGMCC 4.4663</strain>
    </source>
</reference>
<keyword evidence="3" id="KW-0663">Pyridoxal phosphate</keyword>
<protein>
    <submittedName>
        <fullName evidence="7">Threonine aldolase</fullName>
    </submittedName>
</protein>
<dbReference type="InterPro" id="IPR001597">
    <property type="entry name" value="ArAA_b-elim_lyase/Thr_aldolase"/>
</dbReference>
<dbReference type="GO" id="GO:0008732">
    <property type="term" value="F:L-allo-threonine aldolase activity"/>
    <property type="evidence" value="ECO:0007669"/>
    <property type="project" value="TreeGrafter"/>
</dbReference>
<sequence length="346" mass="35939">MWCDRIVTNTRLIDLRSDTVTAPDEAMRVAMARAEVGDDVLDRDPTMRRLEERVADVLGVEAALWVPSGSMGNMIALTAHLSRGEKFIASRGAHVLDSELGAAAWLSGGMPEAVDWGDRPGHLPVEAVRGAGGATGPYYALRTTLLCLENTHNAAGGVVTPPDEHAKLVATARDIGLRVHLDGARLWNASVALEVPPAALTVGVDTVQVCLSKGLGAPVGSLVAGTAAFVEEARRLRKMLGGGVRQGGVLAAAGLIAIDRIPALATDHANAATLAAGLASLGWEVGTPETNIVLAATPDAGATLEALRRVGVLAVPMLGRVRFIAHRDVSAADITEVLDRIAGIGR</sequence>
<evidence type="ECO:0000256" key="2">
    <source>
        <dbReference type="ARBA" id="ARBA00006966"/>
    </source>
</evidence>
<dbReference type="InterPro" id="IPR015421">
    <property type="entry name" value="PyrdxlP-dep_Trfase_major"/>
</dbReference>
<keyword evidence="8" id="KW-1185">Reference proteome</keyword>
<gene>
    <name evidence="7" type="ORF">BLA60_20170</name>
</gene>
<accession>A0A7Z0WKH7</accession>
<evidence type="ECO:0000313" key="7">
    <source>
        <dbReference type="EMBL" id="OLF09474.1"/>
    </source>
</evidence>
<dbReference type="GO" id="GO:0006545">
    <property type="term" value="P:glycine biosynthetic process"/>
    <property type="evidence" value="ECO:0007669"/>
    <property type="project" value="TreeGrafter"/>
</dbReference>
<keyword evidence="4" id="KW-0456">Lyase</keyword>
<dbReference type="AlphaFoldDB" id="A0A7Z0WKH7"/>
<dbReference type="GO" id="GO:0006567">
    <property type="term" value="P:L-threonine catabolic process"/>
    <property type="evidence" value="ECO:0007669"/>
    <property type="project" value="TreeGrafter"/>
</dbReference>
<dbReference type="FunFam" id="3.40.640.10:FF:000030">
    <property type="entry name" value="Low-specificity L-threonine aldolase"/>
    <property type="match status" value="1"/>
</dbReference>
<name>A0A7Z0WKH7_9PSEU</name>
<feature type="modified residue" description="N6-(pyridoxal phosphate)lysine" evidence="5">
    <location>
        <position position="213"/>
    </location>
</feature>
<dbReference type="PIRSF" id="PIRSF017617">
    <property type="entry name" value="Thr_aldolase"/>
    <property type="match status" value="1"/>
</dbReference>
<dbReference type="InterPro" id="IPR015424">
    <property type="entry name" value="PyrdxlP-dep_Trfase"/>
</dbReference>
<dbReference type="InterPro" id="IPR023603">
    <property type="entry name" value="Low_specificity_L-TA-like"/>
</dbReference>
<dbReference type="PANTHER" id="PTHR48097">
    <property type="entry name" value="L-THREONINE ALDOLASE-RELATED"/>
    <property type="match status" value="1"/>
</dbReference>
<dbReference type="SUPFAM" id="SSF53383">
    <property type="entry name" value="PLP-dependent transferases"/>
    <property type="match status" value="1"/>
</dbReference>
<dbReference type="Proteomes" id="UP000185696">
    <property type="component" value="Unassembled WGS sequence"/>
</dbReference>
<dbReference type="EMBL" id="MSIF01000009">
    <property type="protein sequence ID" value="OLF09474.1"/>
    <property type="molecule type" value="Genomic_DNA"/>
</dbReference>
<dbReference type="OrthoDB" id="9774495at2"/>
<evidence type="ECO:0000256" key="4">
    <source>
        <dbReference type="ARBA" id="ARBA00023239"/>
    </source>
</evidence>
<proteinExistence type="inferred from homology"/>
<evidence type="ECO:0000259" key="6">
    <source>
        <dbReference type="Pfam" id="PF01212"/>
    </source>
</evidence>
<dbReference type="InterPro" id="IPR015422">
    <property type="entry name" value="PyrdxlP-dep_Trfase_small"/>
</dbReference>
<dbReference type="PANTHER" id="PTHR48097:SF9">
    <property type="entry name" value="L-THREONINE ALDOLASE"/>
    <property type="match status" value="1"/>
</dbReference>